<organism evidence="1 2">
    <name type="scientific">Tribonema minus</name>
    <dbReference type="NCBI Taxonomy" id="303371"/>
    <lineage>
        <taxon>Eukaryota</taxon>
        <taxon>Sar</taxon>
        <taxon>Stramenopiles</taxon>
        <taxon>Ochrophyta</taxon>
        <taxon>PX clade</taxon>
        <taxon>Xanthophyceae</taxon>
        <taxon>Tribonematales</taxon>
        <taxon>Tribonemataceae</taxon>
        <taxon>Tribonema</taxon>
    </lineage>
</organism>
<evidence type="ECO:0000313" key="1">
    <source>
        <dbReference type="EMBL" id="KAG5187277.1"/>
    </source>
</evidence>
<keyword evidence="2" id="KW-1185">Reference proteome</keyword>
<protein>
    <submittedName>
        <fullName evidence="1">Uncharacterized protein</fullName>
    </submittedName>
</protein>
<evidence type="ECO:0000313" key="2">
    <source>
        <dbReference type="Proteomes" id="UP000664859"/>
    </source>
</evidence>
<proteinExistence type="predicted"/>
<accession>A0A835Z462</accession>
<dbReference type="Proteomes" id="UP000664859">
    <property type="component" value="Unassembled WGS sequence"/>
</dbReference>
<reference evidence="1" key="1">
    <citation type="submission" date="2021-02" db="EMBL/GenBank/DDBJ databases">
        <title>First Annotated Genome of the Yellow-green Alga Tribonema minus.</title>
        <authorList>
            <person name="Mahan K.M."/>
        </authorList>
    </citation>
    <scope>NUCLEOTIDE SEQUENCE</scope>
    <source>
        <strain evidence="1">UTEX B ZZ1240</strain>
    </source>
</reference>
<name>A0A835Z462_9STRA</name>
<comment type="caution">
    <text evidence="1">The sequence shown here is derived from an EMBL/GenBank/DDBJ whole genome shotgun (WGS) entry which is preliminary data.</text>
</comment>
<dbReference type="EMBL" id="JAFCMP010000090">
    <property type="protein sequence ID" value="KAG5187277.1"/>
    <property type="molecule type" value="Genomic_DNA"/>
</dbReference>
<dbReference type="AlphaFoldDB" id="A0A835Z462"/>
<gene>
    <name evidence="1" type="ORF">JKP88DRAFT_218531</name>
</gene>
<sequence length="215" mass="22850">MKQLQLAAGKLQTKAAEHCPHELQRHHLQQRYKIMGGLKRNMGMVRSCAFADLSGLLDEESECSSRSSSNASSSSAGSWDGPVLACGLPPRSRRPKRRATSGCKYTADPLPAAFFSKALGRCPPIAQHNLSSTPLETGAFDFYIPDGGSETESMSSSETDSSSCGSAGGAAHAYGFSFTPARCRDATDKLDGASSREVPLRRGDISKLCELLAAC</sequence>